<dbReference type="AlphaFoldDB" id="A0A1X2H928"/>
<dbReference type="InParanoid" id="A0A1X2H928"/>
<dbReference type="OMA" id="TMFEIAN"/>
<protein>
    <submittedName>
        <fullName evidence="1">Uncharacterized protein</fullName>
    </submittedName>
</protein>
<name>A0A1X2H928_SYNRA</name>
<dbReference type="EMBL" id="MCGN01000007">
    <property type="protein sequence ID" value="ORY95069.1"/>
    <property type="molecule type" value="Genomic_DNA"/>
</dbReference>
<proteinExistence type="predicted"/>
<evidence type="ECO:0000313" key="1">
    <source>
        <dbReference type="EMBL" id="ORY95069.1"/>
    </source>
</evidence>
<evidence type="ECO:0000313" key="2">
    <source>
        <dbReference type="Proteomes" id="UP000242180"/>
    </source>
</evidence>
<comment type="caution">
    <text evidence="1">The sequence shown here is derived from an EMBL/GenBank/DDBJ whole genome shotgun (WGS) entry which is preliminary data.</text>
</comment>
<accession>A0A1X2H928</accession>
<dbReference type="OrthoDB" id="2218000at2759"/>
<dbReference type="Proteomes" id="UP000242180">
    <property type="component" value="Unassembled WGS sequence"/>
</dbReference>
<organism evidence="1 2">
    <name type="scientific">Syncephalastrum racemosum</name>
    <name type="common">Filamentous fungus</name>
    <dbReference type="NCBI Taxonomy" id="13706"/>
    <lineage>
        <taxon>Eukaryota</taxon>
        <taxon>Fungi</taxon>
        <taxon>Fungi incertae sedis</taxon>
        <taxon>Mucoromycota</taxon>
        <taxon>Mucoromycotina</taxon>
        <taxon>Mucoromycetes</taxon>
        <taxon>Mucorales</taxon>
        <taxon>Syncephalastraceae</taxon>
        <taxon>Syncephalastrum</taxon>
    </lineage>
</organism>
<gene>
    <name evidence="1" type="ORF">BCR43DRAFT_516669</name>
</gene>
<sequence>MIRLKLRASTTTPSTSISHTPFADFTPSSAAAVKDKFLEDVRGKFNLYKEKCRETGRKEAPFIDTDIYDVRTLSHITLVKPGEQVKADRSTSTACREDLYRLVIFAKDSLDVLDEKSIMIVHVVGYHVTFYLLTLEATGFYVMFEVNSIHLPKTFQELSHFLVDSDRIKNVMRIYDAHCVALKEKDVKRQMKRRTLEEYDLKRILNIRSPRKKQNAVLFK</sequence>
<reference evidence="1 2" key="1">
    <citation type="submission" date="2016-07" db="EMBL/GenBank/DDBJ databases">
        <title>Pervasive Adenine N6-methylation of Active Genes in Fungi.</title>
        <authorList>
            <consortium name="DOE Joint Genome Institute"/>
            <person name="Mondo S.J."/>
            <person name="Dannebaum R.O."/>
            <person name="Kuo R.C."/>
            <person name="Labutti K."/>
            <person name="Haridas S."/>
            <person name="Kuo A."/>
            <person name="Salamov A."/>
            <person name="Ahrendt S.R."/>
            <person name="Lipzen A."/>
            <person name="Sullivan W."/>
            <person name="Andreopoulos W.B."/>
            <person name="Clum A."/>
            <person name="Lindquist E."/>
            <person name="Daum C."/>
            <person name="Ramamoorthy G.K."/>
            <person name="Gryganskyi A."/>
            <person name="Culley D."/>
            <person name="Magnuson J.K."/>
            <person name="James T.Y."/>
            <person name="O'Malley M.A."/>
            <person name="Stajich J.E."/>
            <person name="Spatafora J.W."/>
            <person name="Visel A."/>
            <person name="Grigoriev I.V."/>
        </authorList>
    </citation>
    <scope>NUCLEOTIDE SEQUENCE [LARGE SCALE GENOMIC DNA]</scope>
    <source>
        <strain evidence="1 2">NRRL 2496</strain>
    </source>
</reference>
<keyword evidence="2" id="KW-1185">Reference proteome</keyword>